<dbReference type="EMBL" id="JAVRHK010000002">
    <property type="protein sequence ID" value="MDT0675458.1"/>
    <property type="molecule type" value="Genomic_DNA"/>
</dbReference>
<keyword evidence="4 8" id="KW-0812">Transmembrane</keyword>
<evidence type="ECO:0000259" key="10">
    <source>
        <dbReference type="Pfam" id="PF07715"/>
    </source>
</evidence>
<dbReference type="InterPro" id="IPR039426">
    <property type="entry name" value="TonB-dep_rcpt-like"/>
</dbReference>
<feature type="signal peptide" evidence="9">
    <location>
        <begin position="1"/>
        <end position="21"/>
    </location>
</feature>
<comment type="similarity">
    <text evidence="8">Belongs to the TonB-dependent receptor family.</text>
</comment>
<dbReference type="InterPro" id="IPR036942">
    <property type="entry name" value="Beta-barrel_TonB_sf"/>
</dbReference>
<dbReference type="PROSITE" id="PS52016">
    <property type="entry name" value="TONB_DEPENDENT_REC_3"/>
    <property type="match status" value="1"/>
</dbReference>
<dbReference type="Gene3D" id="2.170.130.10">
    <property type="entry name" value="TonB-dependent receptor, plug domain"/>
    <property type="match status" value="1"/>
</dbReference>
<evidence type="ECO:0000256" key="5">
    <source>
        <dbReference type="ARBA" id="ARBA00022729"/>
    </source>
</evidence>
<name>A0ABU3D1P5_9FLAO</name>
<dbReference type="PANTHER" id="PTHR30069">
    <property type="entry name" value="TONB-DEPENDENT OUTER MEMBRANE RECEPTOR"/>
    <property type="match status" value="1"/>
</dbReference>
<organism evidence="11 12">
    <name type="scientific">Autumnicola musiva</name>
    <dbReference type="NCBI Taxonomy" id="3075589"/>
    <lineage>
        <taxon>Bacteria</taxon>
        <taxon>Pseudomonadati</taxon>
        <taxon>Bacteroidota</taxon>
        <taxon>Flavobacteriia</taxon>
        <taxon>Flavobacteriales</taxon>
        <taxon>Flavobacteriaceae</taxon>
        <taxon>Autumnicola</taxon>
    </lineage>
</organism>
<keyword evidence="7 8" id="KW-0998">Cell outer membrane</keyword>
<keyword evidence="2 8" id="KW-0813">Transport</keyword>
<dbReference type="Pfam" id="PF07715">
    <property type="entry name" value="Plug"/>
    <property type="match status" value="1"/>
</dbReference>
<gene>
    <name evidence="11" type="ORF">RM539_02540</name>
</gene>
<evidence type="ECO:0000256" key="3">
    <source>
        <dbReference type="ARBA" id="ARBA00022452"/>
    </source>
</evidence>
<evidence type="ECO:0000256" key="1">
    <source>
        <dbReference type="ARBA" id="ARBA00004571"/>
    </source>
</evidence>
<dbReference type="PANTHER" id="PTHR30069:SF29">
    <property type="entry name" value="HEMOGLOBIN AND HEMOGLOBIN-HAPTOGLOBIN-BINDING PROTEIN 1-RELATED"/>
    <property type="match status" value="1"/>
</dbReference>
<dbReference type="RefSeq" id="WP_311501930.1">
    <property type="nucleotide sequence ID" value="NZ_JAVRHK010000002.1"/>
</dbReference>
<keyword evidence="5 9" id="KW-0732">Signal</keyword>
<evidence type="ECO:0000313" key="12">
    <source>
        <dbReference type="Proteomes" id="UP001262582"/>
    </source>
</evidence>
<dbReference type="InterPro" id="IPR023997">
    <property type="entry name" value="TonB-dep_OMP_SusC/RagA_CS"/>
</dbReference>
<dbReference type="SUPFAM" id="SSF49464">
    <property type="entry name" value="Carboxypeptidase regulatory domain-like"/>
    <property type="match status" value="1"/>
</dbReference>
<reference evidence="11 12" key="1">
    <citation type="submission" date="2023-09" db="EMBL/GenBank/DDBJ databases">
        <authorList>
            <person name="Rey-Velasco X."/>
        </authorList>
    </citation>
    <scope>NUCLEOTIDE SEQUENCE [LARGE SCALE GENOMIC DNA]</scope>
    <source>
        <strain evidence="11 12">F117</strain>
    </source>
</reference>
<evidence type="ECO:0000256" key="8">
    <source>
        <dbReference type="PROSITE-ProRule" id="PRU01360"/>
    </source>
</evidence>
<dbReference type="Proteomes" id="UP001262582">
    <property type="component" value="Unassembled WGS sequence"/>
</dbReference>
<dbReference type="InterPro" id="IPR012910">
    <property type="entry name" value="Plug_dom"/>
</dbReference>
<accession>A0ABU3D1P5</accession>
<protein>
    <submittedName>
        <fullName evidence="11">SusC/RagA family TonB-linked outer membrane protein</fullName>
    </submittedName>
</protein>
<evidence type="ECO:0000256" key="9">
    <source>
        <dbReference type="SAM" id="SignalP"/>
    </source>
</evidence>
<evidence type="ECO:0000256" key="7">
    <source>
        <dbReference type="ARBA" id="ARBA00023237"/>
    </source>
</evidence>
<proteinExistence type="inferred from homology"/>
<dbReference type="NCBIfam" id="TIGR04057">
    <property type="entry name" value="SusC_RagA_signa"/>
    <property type="match status" value="1"/>
</dbReference>
<evidence type="ECO:0000256" key="2">
    <source>
        <dbReference type="ARBA" id="ARBA00022448"/>
    </source>
</evidence>
<dbReference type="Gene3D" id="2.40.170.20">
    <property type="entry name" value="TonB-dependent receptor, beta-barrel domain"/>
    <property type="match status" value="1"/>
</dbReference>
<sequence length="1005" mass="110587">MVKKIFFLLCIGLGLPQIISAQEQTVSGIVTEVGSGMPLPGVTVMEKRTSNGTSTDFNGDFSLAVGENTILVFSMIGYETQEVPVTSGELNVEMQINTEALDEVVVTALGIKREERALAYNVQEIESQEIVQVKDANFINSLAGKVAGVNISTSSTGIGGSARVVMRGTKSISGNNNALYVVDGIPLPSLQSDQPSDIFSGAGQTGDGISIFNPEDIESVTVLSGPAAAALYGSAAANGVVMVTTKSGQEEGMTVNFSNNTTFFSPFVLPDFQNLYGVTEAGSYSSWGDELSEPSSYDPTDFFQTGFNVTNSVSISTGTDKNQTYFSASSVAAEGIINNNNLDRYNFSFRNTSNFLDDKLSMDITAMYMYTEEQNMLAQGQYFNPLIPIYLFPPGRDIRKYQVFERYNPTRNFQTQYWPFGDQGFQMQNPYWITQRNIFNNDKNRYLMSGSLNYDIYEGISITGRVKFDRNNALNERKYYASTAGLFAGENGAYYRQNADTRQLYTDVIMNMNKQVEDFSISANIGASLQDVEYDFSTFGGNLQGVPNLFALHNINLNQAETLQNGYHDQTQAIFATAQVGYKNMAFLDVSARNDWVSALANTDANSIFYPSVGLSAIVSDLFDFNSDTFSYLKARASYSEVGNAPQRYISIATYPVINGYPQTSTFLPATGLEPERTESFEVGINARLWNRLKIDLTAYTSSTYNQLFNPSLSSSSGYDSFYVNAGQIDNKGIELSVGYDQEFGDLKWSSNLTYSLNRNKIEQLLPSYTIEETGETVSLDSLNMGGTGSYRMILTEGGSMGDIYVNTLRRDAQGYIYVNPMNYSVSPDQERFVKAGNSNPDYMIGFRNSFEYKGFNLGFLVNARVGGEVVSVTQAIMDAYGVSEASAQARDDGGVLVNGFRVPSQSYYQVVGGGTSGIGSRYVYSATNVRLAEVSLGYNLDFENKFLGLKNLNFSLIGRNLFMFYNKAPFDPQATANTGTYYQGVDYFMQPSLQGIGFSVRGRF</sequence>
<comment type="subcellular location">
    <subcellularLocation>
        <location evidence="1 8">Cell outer membrane</location>
        <topology evidence="1 8">Multi-pass membrane protein</topology>
    </subcellularLocation>
</comment>
<feature type="chain" id="PRO_5046550673" evidence="9">
    <location>
        <begin position="22"/>
        <end position="1005"/>
    </location>
</feature>
<evidence type="ECO:0000313" key="11">
    <source>
        <dbReference type="EMBL" id="MDT0675458.1"/>
    </source>
</evidence>
<keyword evidence="6 8" id="KW-0472">Membrane</keyword>
<dbReference type="Gene3D" id="2.60.40.1120">
    <property type="entry name" value="Carboxypeptidase-like, regulatory domain"/>
    <property type="match status" value="1"/>
</dbReference>
<evidence type="ECO:0000256" key="6">
    <source>
        <dbReference type="ARBA" id="ARBA00023136"/>
    </source>
</evidence>
<comment type="caution">
    <text evidence="11">The sequence shown here is derived from an EMBL/GenBank/DDBJ whole genome shotgun (WGS) entry which is preliminary data.</text>
</comment>
<dbReference type="Pfam" id="PF13715">
    <property type="entry name" value="CarbopepD_reg_2"/>
    <property type="match status" value="1"/>
</dbReference>
<evidence type="ECO:0000256" key="4">
    <source>
        <dbReference type="ARBA" id="ARBA00022692"/>
    </source>
</evidence>
<dbReference type="InterPro" id="IPR037066">
    <property type="entry name" value="Plug_dom_sf"/>
</dbReference>
<keyword evidence="3 8" id="KW-1134">Transmembrane beta strand</keyword>
<dbReference type="InterPro" id="IPR008969">
    <property type="entry name" value="CarboxyPept-like_regulatory"/>
</dbReference>
<feature type="domain" description="TonB-dependent receptor plug" evidence="10">
    <location>
        <begin position="116"/>
        <end position="240"/>
    </location>
</feature>
<dbReference type="SUPFAM" id="SSF56935">
    <property type="entry name" value="Porins"/>
    <property type="match status" value="1"/>
</dbReference>
<dbReference type="NCBIfam" id="TIGR04056">
    <property type="entry name" value="OMP_RagA_SusC"/>
    <property type="match status" value="1"/>
</dbReference>
<keyword evidence="12" id="KW-1185">Reference proteome</keyword>
<dbReference type="InterPro" id="IPR023996">
    <property type="entry name" value="TonB-dep_OMP_SusC/RagA"/>
</dbReference>